<dbReference type="Proteomes" id="UP001485459">
    <property type="component" value="Chromosome"/>
</dbReference>
<accession>A0ABZ2YM49</accession>
<evidence type="ECO:0000256" key="4">
    <source>
        <dbReference type="ARBA" id="ARBA00022692"/>
    </source>
</evidence>
<evidence type="ECO:0000259" key="9">
    <source>
        <dbReference type="SMART" id="SM00965"/>
    </source>
</evidence>
<dbReference type="RefSeq" id="WP_341835693.1">
    <property type="nucleotide sequence ID" value="NZ_CP149822.1"/>
</dbReference>
<evidence type="ECO:0000313" key="11">
    <source>
        <dbReference type="Proteomes" id="UP001485459"/>
    </source>
</evidence>
<gene>
    <name evidence="10" type="ORF">WJU16_22970</name>
</gene>
<comment type="similarity">
    <text evidence="7">Belongs to the TonB-dependent receptor family.</text>
</comment>
<evidence type="ECO:0000256" key="8">
    <source>
        <dbReference type="SAM" id="SignalP"/>
    </source>
</evidence>
<evidence type="ECO:0000256" key="3">
    <source>
        <dbReference type="ARBA" id="ARBA00022452"/>
    </source>
</evidence>
<dbReference type="Gene3D" id="2.60.40.1120">
    <property type="entry name" value="Carboxypeptidase-like, regulatory domain"/>
    <property type="match status" value="1"/>
</dbReference>
<dbReference type="InterPro" id="IPR023996">
    <property type="entry name" value="TonB-dep_OMP_SusC/RagA"/>
</dbReference>
<keyword evidence="8" id="KW-0732">Signal</keyword>
<evidence type="ECO:0000256" key="2">
    <source>
        <dbReference type="ARBA" id="ARBA00022448"/>
    </source>
</evidence>
<organism evidence="10 11">
    <name type="scientific">Chitinophaga pollutisoli</name>
    <dbReference type="NCBI Taxonomy" id="3133966"/>
    <lineage>
        <taxon>Bacteria</taxon>
        <taxon>Pseudomonadati</taxon>
        <taxon>Bacteroidota</taxon>
        <taxon>Chitinophagia</taxon>
        <taxon>Chitinophagales</taxon>
        <taxon>Chitinophagaceae</taxon>
        <taxon>Chitinophaga</taxon>
    </lineage>
</organism>
<evidence type="ECO:0000256" key="7">
    <source>
        <dbReference type="PROSITE-ProRule" id="PRU01360"/>
    </source>
</evidence>
<dbReference type="NCBIfam" id="TIGR04056">
    <property type="entry name" value="OMP_RagA_SusC"/>
    <property type="match status" value="1"/>
</dbReference>
<dbReference type="SUPFAM" id="SSF56935">
    <property type="entry name" value="Porins"/>
    <property type="match status" value="1"/>
</dbReference>
<dbReference type="Pfam" id="PF07660">
    <property type="entry name" value="STN"/>
    <property type="match status" value="1"/>
</dbReference>
<dbReference type="Gene3D" id="2.40.170.20">
    <property type="entry name" value="TonB-dependent receptor, beta-barrel domain"/>
    <property type="match status" value="1"/>
</dbReference>
<dbReference type="Gene3D" id="3.55.50.30">
    <property type="match status" value="1"/>
</dbReference>
<reference evidence="11" key="1">
    <citation type="submission" date="2024-03" db="EMBL/GenBank/DDBJ databases">
        <title>Chitinophaga horti sp. nov., isolated from garden soil.</title>
        <authorList>
            <person name="Lee D.S."/>
            <person name="Han D.M."/>
            <person name="Baek J.H."/>
            <person name="Choi D.G."/>
            <person name="Jeon J.H."/>
            <person name="Jeon C.O."/>
        </authorList>
    </citation>
    <scope>NUCLEOTIDE SEQUENCE [LARGE SCALE GENOMIC DNA]</scope>
    <source>
        <strain evidence="11">GPA1</strain>
    </source>
</reference>
<dbReference type="EMBL" id="CP149822">
    <property type="protein sequence ID" value="WZN40828.1"/>
    <property type="molecule type" value="Genomic_DNA"/>
</dbReference>
<keyword evidence="3 7" id="KW-1134">Transmembrane beta strand</keyword>
<evidence type="ECO:0000256" key="1">
    <source>
        <dbReference type="ARBA" id="ARBA00004571"/>
    </source>
</evidence>
<dbReference type="InterPro" id="IPR023997">
    <property type="entry name" value="TonB-dep_OMP_SusC/RagA_CS"/>
</dbReference>
<dbReference type="InterPro" id="IPR011662">
    <property type="entry name" value="Secretin/TonB_short_N"/>
</dbReference>
<keyword evidence="11" id="KW-1185">Reference proteome</keyword>
<keyword evidence="4 7" id="KW-0812">Transmembrane</keyword>
<dbReference type="Pfam" id="PF13715">
    <property type="entry name" value="CarbopepD_reg_2"/>
    <property type="match status" value="1"/>
</dbReference>
<dbReference type="InterPro" id="IPR039426">
    <property type="entry name" value="TonB-dep_rcpt-like"/>
</dbReference>
<comment type="subcellular location">
    <subcellularLocation>
        <location evidence="1 7">Cell outer membrane</location>
        <topology evidence="1 7">Multi-pass membrane protein</topology>
    </subcellularLocation>
</comment>
<evidence type="ECO:0000256" key="5">
    <source>
        <dbReference type="ARBA" id="ARBA00023136"/>
    </source>
</evidence>
<protein>
    <submittedName>
        <fullName evidence="10">SusC/RagA family TonB-linked outer membrane protein</fullName>
    </submittedName>
</protein>
<dbReference type="SUPFAM" id="SSF49464">
    <property type="entry name" value="Carboxypeptidase regulatory domain-like"/>
    <property type="match status" value="1"/>
</dbReference>
<dbReference type="InterPro" id="IPR036942">
    <property type="entry name" value="Beta-barrel_TonB_sf"/>
</dbReference>
<proteinExistence type="inferred from homology"/>
<dbReference type="SMART" id="SM00965">
    <property type="entry name" value="STN"/>
    <property type="match status" value="1"/>
</dbReference>
<name>A0ABZ2YM49_9BACT</name>
<keyword evidence="5 7" id="KW-0472">Membrane</keyword>
<feature type="signal peptide" evidence="8">
    <location>
        <begin position="1"/>
        <end position="37"/>
    </location>
</feature>
<dbReference type="InterPro" id="IPR037066">
    <property type="entry name" value="Plug_dom_sf"/>
</dbReference>
<dbReference type="NCBIfam" id="TIGR04057">
    <property type="entry name" value="SusC_RagA_signa"/>
    <property type="match status" value="1"/>
</dbReference>
<dbReference type="Gene3D" id="2.170.130.10">
    <property type="entry name" value="TonB-dependent receptor, plug domain"/>
    <property type="match status" value="1"/>
</dbReference>
<dbReference type="InterPro" id="IPR012910">
    <property type="entry name" value="Plug_dom"/>
</dbReference>
<evidence type="ECO:0000313" key="10">
    <source>
        <dbReference type="EMBL" id="WZN40828.1"/>
    </source>
</evidence>
<feature type="domain" description="Secretin/TonB short N-terminal" evidence="9">
    <location>
        <begin position="62"/>
        <end position="113"/>
    </location>
</feature>
<evidence type="ECO:0000256" key="6">
    <source>
        <dbReference type="ARBA" id="ARBA00023237"/>
    </source>
</evidence>
<sequence>MRSTYYLNSPPGAGRRSIVRTACFILLLILAAGQAGAQQVTLTVKDMPLSGVFRELRKQTGYSFIYNNASLKDAKPVTLRVTNASLQQALNAALEGQPVSYSINNKTVILKAGEPVRRQEPEKEASNDPVEVKGRLIDAKTQEPIVGATIVVKGTSRGMVSGLKGEFAIQVNPGEQLQISYLGFESQTVTPKAGEALTISLKASQQSIKDVVVTGMYSRPKANFTGAASSFTREDLNKVTNNNVLTALSALDPSFQMPDNLNFGSNPNALPEVTLRGGNSLVDLSAGNNANTFNYANSPNVPLFILDGFEVNLQRINDLDLNRIAKVDILKDAAATSIYGSRAANGVIVIETVRPQSGRLNITYSGNVNVEAPDLRGYDLLDAREKLNFERSIGTYDNTWNWQDENYKLYYNHRLGEVERGVNTDWMALPLRAAVGQKHNIYVEGGGNEALYGVNLSYDQREGVMKGSDRRNIMAGTYLSYRYKNLQFRNELSLGFNKANNSPYGHFRQYTQLNPYWTPYDEHGNMKMFLEEVYGPSGNRLSQFDLYDNLDGQNPGRALNPLYNTTLNTVDNRSYYNLTNNFVLIWQAKPWLRVNARLAYMRQNDEANVFRPAQHTAFVQTPTFEKGSYTRSTGINTSLDGFLGADINKSFGKHSIYSTLATNLQEQAYSTATVKVVGFPNPRMDQFILGGKYAEGDRPFGMESTARLAGFIGNLSYSYDSRYLVDVSYRVDGSSRFGSERRFAPFWSVGLGYNLHRESFIRDISWINRLKLRYTFGYTGSQNFDSYLGVTTSQYFPMSDYRGIVGSGLMGYGNTALGWQQTRKSNFGADITLFNKLDVTANYFVDRTQGSIARISTAPSTGFPFYYENMGDVLNKGWEVSARYNIINSVNSRDNWSVFVNAFQVKNSIERVSNTIAQMNKRADTTLSSTPLPRYAAGQSTTAIWVVPSLGIDPSTGEEIFLTRDGRLTNTYSPLDQIIVGDRQPKVQGTFGTNAEIRGVGLNVFFRFRYGGQAYNQTLIDRVENVNASMYNVDRRVAEERWMKPGDVVFFKGIRNASGGNNGLTRASSRFVQDDNELSCESLSVYYRFPDGMMDKYRMRNTRITFFTGDLFRFSSIRRERGLDYPFSKTYTLQIQTTF</sequence>
<dbReference type="Pfam" id="PF07715">
    <property type="entry name" value="Plug"/>
    <property type="match status" value="1"/>
</dbReference>
<dbReference type="InterPro" id="IPR008969">
    <property type="entry name" value="CarboxyPept-like_regulatory"/>
</dbReference>
<dbReference type="PROSITE" id="PS52016">
    <property type="entry name" value="TONB_DEPENDENT_REC_3"/>
    <property type="match status" value="1"/>
</dbReference>
<feature type="chain" id="PRO_5046489129" evidence="8">
    <location>
        <begin position="38"/>
        <end position="1139"/>
    </location>
</feature>
<keyword evidence="2 7" id="KW-0813">Transport</keyword>
<keyword evidence="6 7" id="KW-0998">Cell outer membrane</keyword>